<evidence type="ECO:0000259" key="1">
    <source>
        <dbReference type="Pfam" id="PF04248"/>
    </source>
</evidence>
<dbReference type="EMBL" id="JAMTCG010000004">
    <property type="protein sequence ID" value="MCP2161463.1"/>
    <property type="molecule type" value="Genomic_DNA"/>
</dbReference>
<dbReference type="RefSeq" id="WP_253655017.1">
    <property type="nucleotide sequence ID" value="NZ_BAAAOE010000002.1"/>
</dbReference>
<feature type="domain" description="DUF427" evidence="1">
    <location>
        <begin position="23"/>
        <end position="115"/>
    </location>
</feature>
<organism evidence="2 3">
    <name type="scientific">Williamsia serinedens</name>
    <dbReference type="NCBI Taxonomy" id="391736"/>
    <lineage>
        <taxon>Bacteria</taxon>
        <taxon>Bacillati</taxon>
        <taxon>Actinomycetota</taxon>
        <taxon>Actinomycetes</taxon>
        <taxon>Mycobacteriales</taxon>
        <taxon>Nocardiaceae</taxon>
        <taxon>Williamsia</taxon>
    </lineage>
</organism>
<comment type="caution">
    <text evidence="2">The sequence shown here is derived from an EMBL/GenBank/DDBJ whole genome shotgun (WGS) entry which is preliminary data.</text>
</comment>
<dbReference type="Gene3D" id="2.170.150.40">
    <property type="entry name" value="Domain of unknown function (DUF427)"/>
    <property type="match status" value="1"/>
</dbReference>
<gene>
    <name evidence="2" type="ORF">LX12_002658</name>
</gene>
<evidence type="ECO:0000313" key="3">
    <source>
        <dbReference type="Proteomes" id="UP001205740"/>
    </source>
</evidence>
<dbReference type="InterPro" id="IPR038694">
    <property type="entry name" value="DUF427_sf"/>
</dbReference>
<dbReference type="InterPro" id="IPR007361">
    <property type="entry name" value="DUF427"/>
</dbReference>
<reference evidence="2 3" key="1">
    <citation type="submission" date="2022-06" db="EMBL/GenBank/DDBJ databases">
        <title>Genomic Encyclopedia of Archaeal and Bacterial Type Strains, Phase II (KMG-II): from individual species to whole genera.</title>
        <authorList>
            <person name="Goeker M."/>
        </authorList>
    </citation>
    <scope>NUCLEOTIDE SEQUENCE [LARGE SCALE GENOMIC DNA]</scope>
    <source>
        <strain evidence="2 3">DSM 45037</strain>
    </source>
</reference>
<dbReference type="PANTHER" id="PTHR34310">
    <property type="entry name" value="DUF427 DOMAIN PROTEIN (AFU_ORTHOLOGUE AFUA_3G02220)"/>
    <property type="match status" value="1"/>
</dbReference>
<proteinExistence type="predicted"/>
<keyword evidence="3" id="KW-1185">Reference proteome</keyword>
<dbReference type="PANTHER" id="PTHR34310:SF9">
    <property type="entry name" value="BLR5716 PROTEIN"/>
    <property type="match status" value="1"/>
</dbReference>
<protein>
    <submittedName>
        <fullName evidence="2">Uncharacterized conserved protein, DUF427 family</fullName>
    </submittedName>
</protein>
<evidence type="ECO:0000313" key="2">
    <source>
        <dbReference type="EMBL" id="MCP2161463.1"/>
    </source>
</evidence>
<dbReference type="Proteomes" id="UP001205740">
    <property type="component" value="Unassembled WGS sequence"/>
</dbReference>
<name>A0ABT1H4G4_9NOCA</name>
<dbReference type="Pfam" id="PF04248">
    <property type="entry name" value="NTP_transf_9"/>
    <property type="match status" value="1"/>
</dbReference>
<sequence>MQREHLVPGPDHPITVEPTAGHVTVRVGDTVIAESDSAVTLREAGYDAVQYVPLGHVDPAVLRTSETTTYCPYKGEASYFDLAVGEDTMTDAVWTYTDPFPAVGQIRGHVAFYPDKVTVDAE</sequence>
<accession>A0ABT1H4G4</accession>